<evidence type="ECO:0000256" key="2">
    <source>
        <dbReference type="SAM" id="Phobius"/>
    </source>
</evidence>
<feature type="transmembrane region" description="Helical" evidence="2">
    <location>
        <begin position="522"/>
        <end position="540"/>
    </location>
</feature>
<organism evidence="3 4">
    <name type="scientific">Nesterenkonia rhizosphaerae</name>
    <dbReference type="NCBI Taxonomy" id="1348272"/>
    <lineage>
        <taxon>Bacteria</taxon>
        <taxon>Bacillati</taxon>
        <taxon>Actinomycetota</taxon>
        <taxon>Actinomycetes</taxon>
        <taxon>Micrococcales</taxon>
        <taxon>Micrococcaceae</taxon>
        <taxon>Nesterenkonia</taxon>
    </lineage>
</organism>
<feature type="transmembrane region" description="Helical" evidence="2">
    <location>
        <begin position="694"/>
        <end position="714"/>
    </location>
</feature>
<feature type="transmembrane region" description="Helical" evidence="2">
    <location>
        <begin position="726"/>
        <end position="749"/>
    </location>
</feature>
<comment type="caution">
    <text evidence="3">The sequence shown here is derived from an EMBL/GenBank/DDBJ whole genome shotgun (WGS) entry which is preliminary data.</text>
</comment>
<keyword evidence="2" id="KW-0472">Membrane</keyword>
<gene>
    <name evidence="3" type="ORF">GCM10025790_09050</name>
</gene>
<reference evidence="4" key="1">
    <citation type="journal article" date="2019" name="Int. J. Syst. Evol. Microbiol.">
        <title>The Global Catalogue of Microorganisms (GCM) 10K type strain sequencing project: providing services to taxonomists for standard genome sequencing and annotation.</title>
        <authorList>
            <consortium name="The Broad Institute Genomics Platform"/>
            <consortium name="The Broad Institute Genome Sequencing Center for Infectious Disease"/>
            <person name="Wu L."/>
            <person name="Ma J."/>
        </authorList>
    </citation>
    <scope>NUCLEOTIDE SEQUENCE [LARGE SCALE GENOMIC DNA]</scope>
    <source>
        <strain evidence="4">JCM 19129</strain>
    </source>
</reference>
<feature type="transmembrane region" description="Helical" evidence="2">
    <location>
        <begin position="180"/>
        <end position="201"/>
    </location>
</feature>
<feature type="transmembrane region" description="Helical" evidence="2">
    <location>
        <begin position="632"/>
        <end position="653"/>
    </location>
</feature>
<evidence type="ECO:0000313" key="4">
    <source>
        <dbReference type="Proteomes" id="UP001500368"/>
    </source>
</evidence>
<feature type="transmembrane region" description="Helical" evidence="2">
    <location>
        <begin position="324"/>
        <end position="341"/>
    </location>
</feature>
<feature type="transmembrane region" description="Helical" evidence="2">
    <location>
        <begin position="432"/>
        <end position="451"/>
    </location>
</feature>
<name>A0ABP9G231_9MICC</name>
<feature type="transmembrane region" description="Helical" evidence="2">
    <location>
        <begin position="457"/>
        <end position="477"/>
    </location>
</feature>
<accession>A0ABP9G231</accession>
<sequence length="1086" mass="113316">MKDEATHFQLEIVGAKQLHADAPEPRLVNAGLWSAGSAEVVTLTEPRELDQGQYDGRDQVPAVSAHGMLIHAGLFGDLGGFDPALPGDYAAADLCARAREVGALTVLEPTARIWRPTPPPREVVHRYGGTLWLPAPQRRGQIRARLAQANPIAVPFLWVGLWLAAALRLVALMVCKAPDAALGQFFASASALLNWAAAAHVRRFRAQGRKAALARPERLRQLSTDTHKNSTDKSSDKTADKTAARAILTAGRSAVAQDRLDGEKLRSQRRRDITAETVGLHALRTGRRSSAQPGSIDQDDALIDIGSGDGEFDEMPARRSEDRLGLFIVLTALIGVSLVAFRDLLTAPALGGGAAMPVSGSIGEVWQHTVSFLAADSLGERAAADPFSLLLLVFSVLSAGHASAVLLWIVILAAPLSAATAWWAAGLWSSKAFHRVLAALIWALVPALHTAVGQGRLGAVIAHILLPLVVIAGVRALRARKAHALHTADDSVPGTRVASLRLATGWETAAGAGILLALTAAAAPVLLVPAVLICAVGGLLGGRAARVLWLIPVPALALFAPMLMSAVDRGANVAAVLLAEPGRVLSSAQAGMPAPLWQQLLGYSQAFDAAGGLPGASGIDAWLPALFNGSFWTLRIALLTGAPLLVIALLAIVAAGRRRLVLIAGLIALGAAGFSVLSGLLAAGTADGELLPAYSGPLVSVIVLCLIVAALSALEVSSSGESVFGGLFAPVAATLLVLAVFASGVLWAAPRILPASERGEQTVTAINEQPVLIGRGAERTIPSTAADQGRGPSALRTLVLSNGPHGVSAEVVAGAGRTLDKQRTAVAADGLPLWATEQEDPHEPGELNAAHQSLGELVAAIVSPGSQHIPGLMQQLGIGFVLIPAGEGPLADAADTAGGLVRVGQTDTGALWRADVPEDSALPAAPGIAGVATAWARLVDADGEVLALLPSHQQRIEVDLASIRTPEGEPLEFDSDQEYFLEVAAERAGGWHASLNGDSLRPATERSTGEEELPWMRRFHLPADTGELSAYHRSTFQYPVLIGVGLVLVLFLLIAMPLPRSWRIQPVISGAADQRARNPLREDTQL</sequence>
<dbReference type="Proteomes" id="UP001500368">
    <property type="component" value="Unassembled WGS sequence"/>
</dbReference>
<dbReference type="EMBL" id="BAABLW010000005">
    <property type="protein sequence ID" value="GAA4916094.1"/>
    <property type="molecule type" value="Genomic_DNA"/>
</dbReference>
<evidence type="ECO:0000313" key="3">
    <source>
        <dbReference type="EMBL" id="GAA4916094.1"/>
    </source>
</evidence>
<feature type="compositionally biased region" description="Basic and acidic residues" evidence="1">
    <location>
        <begin position="215"/>
        <end position="241"/>
    </location>
</feature>
<keyword evidence="2" id="KW-1133">Transmembrane helix</keyword>
<dbReference type="InterPro" id="IPR029044">
    <property type="entry name" value="Nucleotide-diphossugar_trans"/>
</dbReference>
<feature type="transmembrane region" description="Helical" evidence="2">
    <location>
        <begin position="1036"/>
        <end position="1055"/>
    </location>
</feature>
<feature type="transmembrane region" description="Helical" evidence="2">
    <location>
        <begin position="547"/>
        <end position="567"/>
    </location>
</feature>
<proteinExistence type="predicted"/>
<evidence type="ECO:0000256" key="1">
    <source>
        <dbReference type="SAM" id="MobiDB-lite"/>
    </source>
</evidence>
<keyword evidence="2" id="KW-0812">Transmembrane</keyword>
<protein>
    <submittedName>
        <fullName evidence="3">Uncharacterized protein</fullName>
    </submittedName>
</protein>
<dbReference type="SUPFAM" id="SSF53448">
    <property type="entry name" value="Nucleotide-diphospho-sugar transferases"/>
    <property type="match status" value="1"/>
</dbReference>
<keyword evidence="4" id="KW-1185">Reference proteome</keyword>
<feature type="transmembrane region" description="Helical" evidence="2">
    <location>
        <begin position="152"/>
        <end position="174"/>
    </location>
</feature>
<dbReference type="RefSeq" id="WP_345476886.1">
    <property type="nucleotide sequence ID" value="NZ_BAABLW010000005.1"/>
</dbReference>
<feature type="transmembrane region" description="Helical" evidence="2">
    <location>
        <begin position="405"/>
        <end position="425"/>
    </location>
</feature>
<feature type="region of interest" description="Disordered" evidence="1">
    <location>
        <begin position="212"/>
        <end position="241"/>
    </location>
</feature>
<feature type="transmembrane region" description="Helical" evidence="2">
    <location>
        <begin position="660"/>
        <end position="682"/>
    </location>
</feature>